<accession>A0A940SU10</accession>
<dbReference type="AlphaFoldDB" id="A0A940SU10"/>
<name>A0A940SU10_9ENTE</name>
<evidence type="ECO:0000313" key="5">
    <source>
        <dbReference type="Proteomes" id="UP000674938"/>
    </source>
</evidence>
<keyword evidence="2" id="KW-0732">Signal</keyword>
<protein>
    <submittedName>
        <fullName evidence="4">WxL domain-containing protein</fullName>
    </submittedName>
</protein>
<comment type="caution">
    <text evidence="4">The sequence shown here is derived from an EMBL/GenBank/DDBJ whole genome shotgun (WGS) entry which is preliminary data.</text>
</comment>
<feature type="domain" description="WxL" evidence="3">
    <location>
        <begin position="32"/>
        <end position="244"/>
    </location>
</feature>
<evidence type="ECO:0000313" key="4">
    <source>
        <dbReference type="EMBL" id="MBP1039611.1"/>
    </source>
</evidence>
<feature type="chain" id="PRO_5037175247" evidence="2">
    <location>
        <begin position="28"/>
        <end position="247"/>
    </location>
</feature>
<evidence type="ECO:0000256" key="1">
    <source>
        <dbReference type="SAM" id="MobiDB-lite"/>
    </source>
</evidence>
<dbReference type="RefSeq" id="WP_209524507.1">
    <property type="nucleotide sequence ID" value="NZ_JAEEGA010000001.1"/>
</dbReference>
<dbReference type="EMBL" id="JAEEGA010000001">
    <property type="protein sequence ID" value="MBP1039611.1"/>
    <property type="molecule type" value="Genomic_DNA"/>
</dbReference>
<gene>
    <name evidence="4" type="ORF">I6N95_01190</name>
</gene>
<dbReference type="InterPro" id="IPR027994">
    <property type="entry name" value="WxL_dom"/>
</dbReference>
<organism evidence="4 5">
    <name type="scientific">Vagococcus allomyrinae</name>
    <dbReference type="NCBI Taxonomy" id="2794353"/>
    <lineage>
        <taxon>Bacteria</taxon>
        <taxon>Bacillati</taxon>
        <taxon>Bacillota</taxon>
        <taxon>Bacilli</taxon>
        <taxon>Lactobacillales</taxon>
        <taxon>Enterococcaceae</taxon>
        <taxon>Vagococcus</taxon>
    </lineage>
</organism>
<dbReference type="Proteomes" id="UP000674938">
    <property type="component" value="Unassembled WGS sequence"/>
</dbReference>
<sequence>MKLTKMVTLSTLAVLGSLTLVTASVSAADGGVYGSSGRIQFTPNTDPTDPVDPIDPTEPIDPIDPIDPEGPNPGTNGPLSIDFASSLDFGIQKITSTTETYKAASQKFKDKDGAEQEGPNFVQVTDNRGTEGGWTLTVKQEDQFTSTTGKVLTGAAITLDNGEVSTASDSAAPTVIATNTLKTDGTAHKVMAAAEAQGAGTYLTRWGSDVATAKTSISLEVPGSTTKYAEVYSANLTWTLTDVPNND</sequence>
<proteinExistence type="predicted"/>
<evidence type="ECO:0000256" key="2">
    <source>
        <dbReference type="SAM" id="SignalP"/>
    </source>
</evidence>
<reference evidence="4" key="1">
    <citation type="submission" date="2020-12" db="EMBL/GenBank/DDBJ databases">
        <title>Vagococcus allomyrinae sp. nov. and Enterococcus lavae sp. nov., isolated from the larvae of Allomyrina dichotoma.</title>
        <authorList>
            <person name="Lee S.D."/>
        </authorList>
    </citation>
    <scope>NUCLEOTIDE SEQUENCE</scope>
    <source>
        <strain evidence="4">BWB3-3</strain>
    </source>
</reference>
<feature type="region of interest" description="Disordered" evidence="1">
    <location>
        <begin position="32"/>
        <end position="79"/>
    </location>
</feature>
<keyword evidence="5" id="KW-1185">Reference proteome</keyword>
<dbReference type="Pfam" id="PF13731">
    <property type="entry name" value="WxL"/>
    <property type="match status" value="1"/>
</dbReference>
<evidence type="ECO:0000259" key="3">
    <source>
        <dbReference type="Pfam" id="PF13731"/>
    </source>
</evidence>
<feature type="signal peptide" evidence="2">
    <location>
        <begin position="1"/>
        <end position="27"/>
    </location>
</feature>